<dbReference type="Proteomes" id="UP000319514">
    <property type="component" value="Unassembled WGS sequence"/>
</dbReference>
<dbReference type="Gene3D" id="1.10.10.10">
    <property type="entry name" value="Winged helix-like DNA-binding domain superfamily/Winged helix DNA-binding domain"/>
    <property type="match status" value="1"/>
</dbReference>
<accession>A0A542ZLP2</accession>
<name>A0A542ZLP2_9MICO</name>
<organism evidence="5 6">
    <name type="scientific">Oryzihumus leptocrescens</name>
    <dbReference type="NCBI Taxonomy" id="297536"/>
    <lineage>
        <taxon>Bacteria</taxon>
        <taxon>Bacillati</taxon>
        <taxon>Actinomycetota</taxon>
        <taxon>Actinomycetes</taxon>
        <taxon>Micrococcales</taxon>
        <taxon>Intrasporangiaceae</taxon>
        <taxon>Oryzihumus</taxon>
    </lineage>
</organism>
<dbReference type="AlphaFoldDB" id="A0A542ZLP2"/>
<dbReference type="Pfam" id="PF12802">
    <property type="entry name" value="MarR_2"/>
    <property type="match status" value="1"/>
</dbReference>
<dbReference type="PANTHER" id="PTHR33164:SF101">
    <property type="entry name" value="TRANSCRIPTIONAL REPRESSOR MPRA"/>
    <property type="match status" value="1"/>
</dbReference>
<dbReference type="OrthoDB" id="3296622at2"/>
<dbReference type="InterPro" id="IPR039422">
    <property type="entry name" value="MarR/SlyA-like"/>
</dbReference>
<keyword evidence="2 5" id="KW-0238">DNA-binding</keyword>
<dbReference type="InterPro" id="IPR000835">
    <property type="entry name" value="HTH_MarR-typ"/>
</dbReference>
<dbReference type="SMART" id="SM00347">
    <property type="entry name" value="HTH_MARR"/>
    <property type="match status" value="1"/>
</dbReference>
<dbReference type="PROSITE" id="PS50995">
    <property type="entry name" value="HTH_MARR_2"/>
    <property type="match status" value="1"/>
</dbReference>
<dbReference type="PANTHER" id="PTHR33164">
    <property type="entry name" value="TRANSCRIPTIONAL REGULATOR, MARR FAMILY"/>
    <property type="match status" value="1"/>
</dbReference>
<sequence length="171" mass="18728">MPTRVSLPFDPIRRAAELWRARWGGRSQVAAMASATSVMRVQQLLIGDFDAIVGRHGLTFARYEALVLLVFSRHGQLPMSKVGERLMVHPTSATNIIQRLAAQGFVERRPNPEDGRGTLAVISDAGREVMEAATTDLVAAGFGLGALTPAEHEELFRLLRKVRVAAGDFHE</sequence>
<dbReference type="GO" id="GO:0003677">
    <property type="term" value="F:DNA binding"/>
    <property type="evidence" value="ECO:0007669"/>
    <property type="project" value="UniProtKB-KW"/>
</dbReference>
<gene>
    <name evidence="5" type="ORF">FB474_2690</name>
</gene>
<reference evidence="5 6" key="1">
    <citation type="submission" date="2019-06" db="EMBL/GenBank/DDBJ databases">
        <title>Sequencing the genomes of 1000 actinobacteria strains.</title>
        <authorList>
            <person name="Klenk H.-P."/>
        </authorList>
    </citation>
    <scope>NUCLEOTIDE SEQUENCE [LARGE SCALE GENOMIC DNA]</scope>
    <source>
        <strain evidence="5 6">DSM 18082</strain>
    </source>
</reference>
<dbReference type="InterPro" id="IPR036388">
    <property type="entry name" value="WH-like_DNA-bd_sf"/>
</dbReference>
<keyword evidence="6" id="KW-1185">Reference proteome</keyword>
<dbReference type="InterPro" id="IPR023187">
    <property type="entry name" value="Tscrpt_reg_MarR-type_CS"/>
</dbReference>
<dbReference type="GO" id="GO:0003700">
    <property type="term" value="F:DNA-binding transcription factor activity"/>
    <property type="evidence" value="ECO:0007669"/>
    <property type="project" value="InterPro"/>
</dbReference>
<protein>
    <submittedName>
        <fullName evidence="5">DNA-binding MarR family transcriptional regulator</fullName>
    </submittedName>
</protein>
<feature type="domain" description="HTH marR-type" evidence="4">
    <location>
        <begin position="31"/>
        <end position="164"/>
    </location>
</feature>
<evidence type="ECO:0000256" key="2">
    <source>
        <dbReference type="ARBA" id="ARBA00023125"/>
    </source>
</evidence>
<dbReference type="GO" id="GO:0006950">
    <property type="term" value="P:response to stress"/>
    <property type="evidence" value="ECO:0007669"/>
    <property type="project" value="TreeGrafter"/>
</dbReference>
<evidence type="ECO:0000259" key="4">
    <source>
        <dbReference type="PROSITE" id="PS50995"/>
    </source>
</evidence>
<evidence type="ECO:0000256" key="3">
    <source>
        <dbReference type="ARBA" id="ARBA00023163"/>
    </source>
</evidence>
<dbReference type="RefSeq" id="WP_141789089.1">
    <property type="nucleotide sequence ID" value="NZ_BAAAKX010000001.1"/>
</dbReference>
<keyword evidence="1" id="KW-0805">Transcription regulation</keyword>
<keyword evidence="3" id="KW-0804">Transcription</keyword>
<evidence type="ECO:0000313" key="5">
    <source>
        <dbReference type="EMBL" id="TQL61282.1"/>
    </source>
</evidence>
<comment type="caution">
    <text evidence="5">The sequence shown here is derived from an EMBL/GenBank/DDBJ whole genome shotgun (WGS) entry which is preliminary data.</text>
</comment>
<dbReference type="SUPFAM" id="SSF46785">
    <property type="entry name" value="Winged helix' DNA-binding domain"/>
    <property type="match status" value="1"/>
</dbReference>
<dbReference type="PROSITE" id="PS01117">
    <property type="entry name" value="HTH_MARR_1"/>
    <property type="match status" value="1"/>
</dbReference>
<dbReference type="InterPro" id="IPR036390">
    <property type="entry name" value="WH_DNA-bd_sf"/>
</dbReference>
<evidence type="ECO:0000313" key="6">
    <source>
        <dbReference type="Proteomes" id="UP000319514"/>
    </source>
</evidence>
<evidence type="ECO:0000256" key="1">
    <source>
        <dbReference type="ARBA" id="ARBA00023015"/>
    </source>
</evidence>
<proteinExistence type="predicted"/>
<dbReference type="EMBL" id="VFOQ01000001">
    <property type="protein sequence ID" value="TQL61282.1"/>
    <property type="molecule type" value="Genomic_DNA"/>
</dbReference>